<evidence type="ECO:0000256" key="1">
    <source>
        <dbReference type="SAM" id="MobiDB-lite"/>
    </source>
</evidence>
<dbReference type="EMBL" id="MU167224">
    <property type="protein sequence ID" value="KAG0149825.1"/>
    <property type="molecule type" value="Genomic_DNA"/>
</dbReference>
<gene>
    <name evidence="2" type="ORF">CROQUDRAFT_88662</name>
</gene>
<dbReference type="Proteomes" id="UP000886653">
    <property type="component" value="Unassembled WGS sequence"/>
</dbReference>
<comment type="caution">
    <text evidence="2">The sequence shown here is derived from an EMBL/GenBank/DDBJ whole genome shotgun (WGS) entry which is preliminary data.</text>
</comment>
<sequence>MTPVQQLSYQKYVAKTTTDDVVEDNSTTDVPAKTEVQPDDSLLASPPNQTMTCLSITNFATPKQPSVSLTNSRSLGKATQIFEKWLGKAEIDARHIAMITETHVLSIGVSKSNRHQSFQLLVDHQWPCSL</sequence>
<accession>A0A9P6NUP4</accession>
<proteinExistence type="predicted"/>
<protein>
    <submittedName>
        <fullName evidence="2">Uncharacterized protein</fullName>
    </submittedName>
</protein>
<evidence type="ECO:0000313" key="2">
    <source>
        <dbReference type="EMBL" id="KAG0149825.1"/>
    </source>
</evidence>
<feature type="region of interest" description="Disordered" evidence="1">
    <location>
        <begin position="22"/>
        <end position="44"/>
    </location>
</feature>
<evidence type="ECO:0000313" key="3">
    <source>
        <dbReference type="Proteomes" id="UP000886653"/>
    </source>
</evidence>
<reference evidence="2" key="1">
    <citation type="submission" date="2013-11" db="EMBL/GenBank/DDBJ databases">
        <title>Genome sequence of the fusiform rust pathogen reveals effectors for host alternation and coevolution with pine.</title>
        <authorList>
            <consortium name="DOE Joint Genome Institute"/>
            <person name="Smith K."/>
            <person name="Pendleton A."/>
            <person name="Kubisiak T."/>
            <person name="Anderson C."/>
            <person name="Salamov A."/>
            <person name="Aerts A."/>
            <person name="Riley R."/>
            <person name="Clum A."/>
            <person name="Lindquist E."/>
            <person name="Ence D."/>
            <person name="Campbell M."/>
            <person name="Kronenberg Z."/>
            <person name="Feau N."/>
            <person name="Dhillon B."/>
            <person name="Hamelin R."/>
            <person name="Burleigh J."/>
            <person name="Smith J."/>
            <person name="Yandell M."/>
            <person name="Nelson C."/>
            <person name="Grigoriev I."/>
            <person name="Davis J."/>
        </authorList>
    </citation>
    <scope>NUCLEOTIDE SEQUENCE</scope>
    <source>
        <strain evidence="2">G11</strain>
    </source>
</reference>
<organism evidence="2 3">
    <name type="scientific">Cronartium quercuum f. sp. fusiforme G11</name>
    <dbReference type="NCBI Taxonomy" id="708437"/>
    <lineage>
        <taxon>Eukaryota</taxon>
        <taxon>Fungi</taxon>
        <taxon>Dikarya</taxon>
        <taxon>Basidiomycota</taxon>
        <taxon>Pucciniomycotina</taxon>
        <taxon>Pucciniomycetes</taxon>
        <taxon>Pucciniales</taxon>
        <taxon>Coleosporiaceae</taxon>
        <taxon>Cronartium</taxon>
    </lineage>
</organism>
<name>A0A9P6NUP4_9BASI</name>
<keyword evidence="3" id="KW-1185">Reference proteome</keyword>
<dbReference type="AlphaFoldDB" id="A0A9P6NUP4"/>